<dbReference type="AlphaFoldDB" id="A0A2G9FVK2"/>
<name>A0A2G9FVK2_9LAMI</name>
<dbReference type="Proteomes" id="UP000231279">
    <property type="component" value="Unassembled WGS sequence"/>
</dbReference>
<proteinExistence type="predicted"/>
<accession>A0A2G9FVK2</accession>
<evidence type="ECO:0000313" key="2">
    <source>
        <dbReference type="Proteomes" id="UP000231279"/>
    </source>
</evidence>
<protein>
    <submittedName>
        <fullName evidence="1">Uncharacterized protein</fullName>
    </submittedName>
</protein>
<sequence length="104" mass="12696">MWDQFLLQVWKASSSTLVPLRHYYNVLRMVLQNCYSSYLHHIRYFFLDLGDQQTEANYQVSTRLDAYFYIWKNFGRLILYSSPCYLIILHINEVSIRDNLLKYR</sequence>
<gene>
    <name evidence="1" type="ORF">CDL12_30568</name>
</gene>
<dbReference type="EMBL" id="NKXS01012889">
    <property type="protein sequence ID" value="PIM96971.1"/>
    <property type="molecule type" value="Genomic_DNA"/>
</dbReference>
<organism evidence="1 2">
    <name type="scientific">Handroanthus impetiginosus</name>
    <dbReference type="NCBI Taxonomy" id="429701"/>
    <lineage>
        <taxon>Eukaryota</taxon>
        <taxon>Viridiplantae</taxon>
        <taxon>Streptophyta</taxon>
        <taxon>Embryophyta</taxon>
        <taxon>Tracheophyta</taxon>
        <taxon>Spermatophyta</taxon>
        <taxon>Magnoliopsida</taxon>
        <taxon>eudicotyledons</taxon>
        <taxon>Gunneridae</taxon>
        <taxon>Pentapetalae</taxon>
        <taxon>asterids</taxon>
        <taxon>lamiids</taxon>
        <taxon>Lamiales</taxon>
        <taxon>Bignoniaceae</taxon>
        <taxon>Crescentiina</taxon>
        <taxon>Tabebuia alliance</taxon>
        <taxon>Handroanthus</taxon>
    </lineage>
</organism>
<reference evidence="2" key="1">
    <citation type="journal article" date="2018" name="Gigascience">
        <title>Genome assembly of the Pink Ipe (Handroanthus impetiginosus, Bignoniaceae), a highly valued, ecologically keystone Neotropical timber forest tree.</title>
        <authorList>
            <person name="Silva-Junior O.B."/>
            <person name="Grattapaglia D."/>
            <person name="Novaes E."/>
            <person name="Collevatti R.G."/>
        </authorList>
    </citation>
    <scope>NUCLEOTIDE SEQUENCE [LARGE SCALE GENOMIC DNA]</scope>
    <source>
        <strain evidence="2">cv. UFG-1</strain>
    </source>
</reference>
<comment type="caution">
    <text evidence="1">The sequence shown here is derived from an EMBL/GenBank/DDBJ whole genome shotgun (WGS) entry which is preliminary data.</text>
</comment>
<keyword evidence="2" id="KW-1185">Reference proteome</keyword>
<evidence type="ECO:0000313" key="1">
    <source>
        <dbReference type="EMBL" id="PIM96971.1"/>
    </source>
</evidence>